<sequence>MKSVICLFFCLLLSTLALGEESISVYHKRGGDYLKRGTIIDIPHAPKYVPVDHGHGDLAPGLYQVKMKHDQTGVITLSSIPSCQLKASGFADQFRIHLNDQQKVYHVDYYADTMDCVPVTTAEPTGAFNSKVHLIHASQGVKSVLGQFNGKQPQKPKPKTTTTRPADNQGEEQEDDEEEKTFFQKYWYLILAGGFMLMSNIAAPPEPAAAPRR</sequence>
<keyword evidence="4" id="KW-1185">Reference proteome</keyword>
<evidence type="ECO:0008006" key="5">
    <source>
        <dbReference type="Google" id="ProtNLM"/>
    </source>
</evidence>
<proteinExistence type="predicted"/>
<organism evidence="3">
    <name type="scientific">Absidia glauca</name>
    <name type="common">Pin mould</name>
    <dbReference type="NCBI Taxonomy" id="4829"/>
    <lineage>
        <taxon>Eukaryota</taxon>
        <taxon>Fungi</taxon>
        <taxon>Fungi incertae sedis</taxon>
        <taxon>Mucoromycota</taxon>
        <taxon>Mucoromycotina</taxon>
        <taxon>Mucoromycetes</taxon>
        <taxon>Mucorales</taxon>
        <taxon>Cunninghamellaceae</taxon>
        <taxon>Absidia</taxon>
    </lineage>
</organism>
<evidence type="ECO:0000256" key="1">
    <source>
        <dbReference type="SAM" id="MobiDB-lite"/>
    </source>
</evidence>
<dbReference type="OrthoDB" id="1894652at2759"/>
<dbReference type="PANTHER" id="PTHR39219:SF1">
    <property type="entry name" value="ER MEMBRANE PROTEIN COMPLEX SUBUNIT 10"/>
    <property type="match status" value="1"/>
</dbReference>
<feature type="region of interest" description="Disordered" evidence="1">
    <location>
        <begin position="147"/>
        <end position="179"/>
    </location>
</feature>
<gene>
    <name evidence="3" type="primary">ABSGL_03442.1 scaffold 4609</name>
</gene>
<dbReference type="EMBL" id="LT552047">
    <property type="protein sequence ID" value="SAL97915.1"/>
    <property type="molecule type" value="Genomic_DNA"/>
</dbReference>
<dbReference type="PANTHER" id="PTHR39219">
    <property type="entry name" value="ER MEMBRANE PROTEIN COMPLEX SUBUNIT 10"/>
    <property type="match status" value="1"/>
</dbReference>
<evidence type="ECO:0000313" key="4">
    <source>
        <dbReference type="Proteomes" id="UP000078561"/>
    </source>
</evidence>
<dbReference type="CDD" id="cd22209">
    <property type="entry name" value="EMC10"/>
    <property type="match status" value="1"/>
</dbReference>
<protein>
    <recommendedName>
        <fullName evidence="5">ER membrane protein complex subunit 10</fullName>
    </recommendedName>
</protein>
<dbReference type="InParanoid" id="A0A168M408"/>
<feature type="chain" id="PRO_5007898936" description="ER membrane protein complex subunit 10" evidence="2">
    <location>
        <begin position="20"/>
        <end position="213"/>
    </location>
</feature>
<dbReference type="Proteomes" id="UP000078561">
    <property type="component" value="Unassembled WGS sequence"/>
</dbReference>
<dbReference type="STRING" id="4829.A0A168M408"/>
<keyword evidence="2" id="KW-0732">Signal</keyword>
<evidence type="ECO:0000313" key="3">
    <source>
        <dbReference type="EMBL" id="SAL97915.1"/>
    </source>
</evidence>
<accession>A0A168M408</accession>
<dbReference type="OMA" id="YHVDYYA"/>
<reference evidence="3" key="1">
    <citation type="submission" date="2016-04" db="EMBL/GenBank/DDBJ databases">
        <authorList>
            <person name="Evans L.H."/>
            <person name="Alamgir A."/>
            <person name="Owens N."/>
            <person name="Weber N.D."/>
            <person name="Virtaneva K."/>
            <person name="Barbian K."/>
            <person name="Babar A."/>
            <person name="Rosenke K."/>
        </authorList>
    </citation>
    <scope>NUCLEOTIDE SEQUENCE [LARGE SCALE GENOMIC DNA]</scope>
    <source>
        <strain evidence="3">CBS 101.48</strain>
    </source>
</reference>
<feature type="signal peptide" evidence="2">
    <location>
        <begin position="1"/>
        <end position="19"/>
    </location>
</feature>
<name>A0A168M408_ABSGL</name>
<dbReference type="Pfam" id="PF21203">
    <property type="entry name" value="ECM10"/>
    <property type="match status" value="1"/>
</dbReference>
<feature type="compositionally biased region" description="Acidic residues" evidence="1">
    <location>
        <begin position="169"/>
        <end position="179"/>
    </location>
</feature>
<dbReference type="AlphaFoldDB" id="A0A168M408"/>
<evidence type="ECO:0000256" key="2">
    <source>
        <dbReference type="SAM" id="SignalP"/>
    </source>
</evidence>